<dbReference type="EMBL" id="JAQSIP010000007">
    <property type="protein sequence ID" value="MDD0840051.1"/>
    <property type="molecule type" value="Genomic_DNA"/>
</dbReference>
<protein>
    <submittedName>
        <fullName evidence="2">PP0621 family protein</fullName>
    </submittedName>
</protein>
<dbReference type="NCBIfam" id="NF041023">
    <property type="entry name" value="PP0621_fam"/>
    <property type="match status" value="1"/>
</dbReference>
<keyword evidence="3" id="KW-1185">Reference proteome</keyword>
<sequence>MKYLTVVLIALGVYWFWRQGRLAERAERDAAAQRPAAPRPPAAPQDMVACEVCGLHLPRTDALADGPGGSAPYYCSPEHRRSRRS</sequence>
<evidence type="ECO:0000313" key="3">
    <source>
        <dbReference type="Proteomes" id="UP001528673"/>
    </source>
</evidence>
<evidence type="ECO:0000256" key="1">
    <source>
        <dbReference type="SAM" id="MobiDB-lite"/>
    </source>
</evidence>
<reference evidence="2 3" key="1">
    <citation type="submission" date="2023-02" db="EMBL/GenBank/DDBJ databases">
        <title>Bacterial whole genomic sequence of Curvibacter sp. HBC61.</title>
        <authorList>
            <person name="Le V."/>
            <person name="Ko S.-R."/>
            <person name="Ahn C.-Y."/>
            <person name="Oh H.-M."/>
        </authorList>
    </citation>
    <scope>NUCLEOTIDE SEQUENCE [LARGE SCALE GENOMIC DNA]</scope>
    <source>
        <strain evidence="2 3">HBC61</strain>
    </source>
</reference>
<organism evidence="2 3">
    <name type="scientific">Curvibacter cyanobacteriorum</name>
    <dbReference type="NCBI Taxonomy" id="3026422"/>
    <lineage>
        <taxon>Bacteria</taxon>
        <taxon>Pseudomonadati</taxon>
        <taxon>Pseudomonadota</taxon>
        <taxon>Betaproteobacteria</taxon>
        <taxon>Burkholderiales</taxon>
        <taxon>Comamonadaceae</taxon>
        <taxon>Curvibacter</taxon>
    </lineage>
</organism>
<dbReference type="Proteomes" id="UP001528673">
    <property type="component" value="Unassembled WGS sequence"/>
</dbReference>
<feature type="region of interest" description="Disordered" evidence="1">
    <location>
        <begin position="61"/>
        <end position="85"/>
    </location>
</feature>
<name>A0ABT5N3H8_9BURK</name>
<dbReference type="InterPro" id="IPR049708">
    <property type="entry name" value="PP0621-like"/>
</dbReference>
<dbReference type="RefSeq" id="WP_273952756.1">
    <property type="nucleotide sequence ID" value="NZ_JAQSIP010000007.1"/>
</dbReference>
<comment type="caution">
    <text evidence="2">The sequence shown here is derived from an EMBL/GenBank/DDBJ whole genome shotgun (WGS) entry which is preliminary data.</text>
</comment>
<accession>A0ABT5N3H8</accession>
<proteinExistence type="predicted"/>
<gene>
    <name evidence="2" type="ORF">PSQ40_15815</name>
</gene>
<evidence type="ECO:0000313" key="2">
    <source>
        <dbReference type="EMBL" id="MDD0840051.1"/>
    </source>
</evidence>